<evidence type="ECO:0000256" key="1">
    <source>
        <dbReference type="SAM" id="MobiDB-lite"/>
    </source>
</evidence>
<protein>
    <submittedName>
        <fullName evidence="2">Uncharacterized protein</fullName>
    </submittedName>
</protein>
<organism evidence="2 3">
    <name type="scientific">Planctopirus ephydatiae</name>
    <dbReference type="NCBI Taxonomy" id="2528019"/>
    <lineage>
        <taxon>Bacteria</taxon>
        <taxon>Pseudomonadati</taxon>
        <taxon>Planctomycetota</taxon>
        <taxon>Planctomycetia</taxon>
        <taxon>Planctomycetales</taxon>
        <taxon>Planctomycetaceae</taxon>
        <taxon>Planctopirus</taxon>
    </lineage>
</organism>
<dbReference type="KEGG" id="peh:Spb1_21810"/>
<evidence type="ECO:0000313" key="3">
    <source>
        <dbReference type="Proteomes" id="UP000315349"/>
    </source>
</evidence>
<sequence length="65" mass="7015">MEFFQNVFMQLLPDAQFFPMGQPLVGGLGGTAHTFGVAPPAAAGSQHEPDRFEDNFVGTRRSTTS</sequence>
<proteinExistence type="predicted"/>
<name>A0A518GNP7_9PLAN</name>
<feature type="region of interest" description="Disordered" evidence="1">
    <location>
        <begin position="40"/>
        <end position="65"/>
    </location>
</feature>
<gene>
    <name evidence="2" type="ORF">Spb1_21810</name>
</gene>
<keyword evidence="3" id="KW-1185">Reference proteome</keyword>
<reference evidence="2 3" key="1">
    <citation type="submission" date="2019-02" db="EMBL/GenBank/DDBJ databases">
        <title>Deep-cultivation of Planctomycetes and their phenomic and genomic characterization uncovers novel biology.</title>
        <authorList>
            <person name="Wiegand S."/>
            <person name="Jogler M."/>
            <person name="Boedeker C."/>
            <person name="Pinto D."/>
            <person name="Vollmers J."/>
            <person name="Rivas-Marin E."/>
            <person name="Kohn T."/>
            <person name="Peeters S.H."/>
            <person name="Heuer A."/>
            <person name="Rast P."/>
            <person name="Oberbeckmann S."/>
            <person name="Bunk B."/>
            <person name="Jeske O."/>
            <person name="Meyerdierks A."/>
            <person name="Storesund J.E."/>
            <person name="Kallscheuer N."/>
            <person name="Luecker S."/>
            <person name="Lage O.M."/>
            <person name="Pohl T."/>
            <person name="Merkel B.J."/>
            <person name="Hornburger P."/>
            <person name="Mueller R.-W."/>
            <person name="Bruemmer F."/>
            <person name="Labrenz M."/>
            <person name="Spormann A.M."/>
            <person name="Op den Camp H."/>
            <person name="Overmann J."/>
            <person name="Amann R."/>
            <person name="Jetten M.S.M."/>
            <person name="Mascher T."/>
            <person name="Medema M.H."/>
            <person name="Devos D.P."/>
            <person name="Kaster A.-K."/>
            <person name="Ovreas L."/>
            <person name="Rohde M."/>
            <person name="Galperin M.Y."/>
            <person name="Jogler C."/>
        </authorList>
    </citation>
    <scope>NUCLEOTIDE SEQUENCE [LARGE SCALE GENOMIC DNA]</scope>
    <source>
        <strain evidence="2 3">Spb1</strain>
    </source>
</reference>
<accession>A0A518GNP7</accession>
<dbReference type="Proteomes" id="UP000315349">
    <property type="component" value="Chromosome"/>
</dbReference>
<dbReference type="EMBL" id="CP036299">
    <property type="protein sequence ID" value="QDV30253.1"/>
    <property type="molecule type" value="Genomic_DNA"/>
</dbReference>
<evidence type="ECO:0000313" key="2">
    <source>
        <dbReference type="EMBL" id="QDV30253.1"/>
    </source>
</evidence>
<dbReference type="AlphaFoldDB" id="A0A518GNP7"/>